<dbReference type="EnsemblPlants" id="TuG1812G0400001340.01.T01">
    <property type="protein sequence ID" value="TuG1812G0400001340.01.T01.cds325070"/>
    <property type="gene ID" value="TuG1812G0400001340.01"/>
</dbReference>
<dbReference type="Gramene" id="TuG1812G0400001340.01.T01">
    <property type="protein sequence ID" value="TuG1812G0400001340.01.T01.cds325070"/>
    <property type="gene ID" value="TuG1812G0400001340.01"/>
</dbReference>
<dbReference type="AlphaFoldDB" id="A0A8R7Q1G4"/>
<evidence type="ECO:0000313" key="2">
    <source>
        <dbReference type="EnsemblPlants" id="TuG1812G0400001340.01.T01.cds325070"/>
    </source>
</evidence>
<evidence type="ECO:0000313" key="3">
    <source>
        <dbReference type="Proteomes" id="UP000015106"/>
    </source>
</evidence>
<accession>A0A8R7Q1G4</accession>
<dbReference type="InterPro" id="IPR013103">
    <property type="entry name" value="RVT_2"/>
</dbReference>
<reference evidence="2" key="2">
    <citation type="submission" date="2018-03" db="EMBL/GenBank/DDBJ databases">
        <title>The Triticum urartu genome reveals the dynamic nature of wheat genome evolution.</title>
        <authorList>
            <person name="Ling H."/>
            <person name="Ma B."/>
            <person name="Shi X."/>
            <person name="Liu H."/>
            <person name="Dong L."/>
            <person name="Sun H."/>
            <person name="Cao Y."/>
            <person name="Gao Q."/>
            <person name="Zheng S."/>
            <person name="Li Y."/>
            <person name="Yu Y."/>
            <person name="Du H."/>
            <person name="Qi M."/>
            <person name="Li Y."/>
            <person name="Yu H."/>
            <person name="Cui Y."/>
            <person name="Wang N."/>
            <person name="Chen C."/>
            <person name="Wu H."/>
            <person name="Zhao Y."/>
            <person name="Zhang J."/>
            <person name="Li Y."/>
            <person name="Zhou W."/>
            <person name="Zhang B."/>
            <person name="Hu W."/>
            <person name="Eijk M."/>
            <person name="Tang J."/>
            <person name="Witsenboer H."/>
            <person name="Zhao S."/>
            <person name="Li Z."/>
            <person name="Zhang A."/>
            <person name="Wang D."/>
            <person name="Liang C."/>
        </authorList>
    </citation>
    <scope>NUCLEOTIDE SEQUENCE [LARGE SCALE GENOMIC DNA]</scope>
    <source>
        <strain evidence="2">cv. G1812</strain>
    </source>
</reference>
<protein>
    <recommendedName>
        <fullName evidence="1">Reverse transcriptase Ty1/copia-type domain-containing protein</fullName>
    </recommendedName>
</protein>
<name>A0A8R7Q1G4_TRIUA</name>
<organism evidence="2 3">
    <name type="scientific">Triticum urartu</name>
    <name type="common">Red wild einkorn</name>
    <name type="synonym">Crithodium urartu</name>
    <dbReference type="NCBI Taxonomy" id="4572"/>
    <lineage>
        <taxon>Eukaryota</taxon>
        <taxon>Viridiplantae</taxon>
        <taxon>Streptophyta</taxon>
        <taxon>Embryophyta</taxon>
        <taxon>Tracheophyta</taxon>
        <taxon>Spermatophyta</taxon>
        <taxon>Magnoliopsida</taxon>
        <taxon>Liliopsida</taxon>
        <taxon>Poales</taxon>
        <taxon>Poaceae</taxon>
        <taxon>BOP clade</taxon>
        <taxon>Pooideae</taxon>
        <taxon>Triticodae</taxon>
        <taxon>Triticeae</taxon>
        <taxon>Triticinae</taxon>
        <taxon>Triticum</taxon>
    </lineage>
</organism>
<reference evidence="2" key="3">
    <citation type="submission" date="2022-06" db="UniProtKB">
        <authorList>
            <consortium name="EnsemblPlants"/>
        </authorList>
    </citation>
    <scope>IDENTIFICATION</scope>
</reference>
<dbReference type="Pfam" id="PF07727">
    <property type="entry name" value="RVT_2"/>
    <property type="match status" value="1"/>
</dbReference>
<reference evidence="3" key="1">
    <citation type="journal article" date="2013" name="Nature">
        <title>Draft genome of the wheat A-genome progenitor Triticum urartu.</title>
        <authorList>
            <person name="Ling H.Q."/>
            <person name="Zhao S."/>
            <person name="Liu D."/>
            <person name="Wang J."/>
            <person name="Sun H."/>
            <person name="Zhang C."/>
            <person name="Fan H."/>
            <person name="Li D."/>
            <person name="Dong L."/>
            <person name="Tao Y."/>
            <person name="Gao C."/>
            <person name="Wu H."/>
            <person name="Li Y."/>
            <person name="Cui Y."/>
            <person name="Guo X."/>
            <person name="Zheng S."/>
            <person name="Wang B."/>
            <person name="Yu K."/>
            <person name="Liang Q."/>
            <person name="Yang W."/>
            <person name="Lou X."/>
            <person name="Chen J."/>
            <person name="Feng M."/>
            <person name="Jian J."/>
            <person name="Zhang X."/>
            <person name="Luo G."/>
            <person name="Jiang Y."/>
            <person name="Liu J."/>
            <person name="Wang Z."/>
            <person name="Sha Y."/>
            <person name="Zhang B."/>
            <person name="Wu H."/>
            <person name="Tang D."/>
            <person name="Shen Q."/>
            <person name="Xue P."/>
            <person name="Zou S."/>
            <person name="Wang X."/>
            <person name="Liu X."/>
            <person name="Wang F."/>
            <person name="Yang Y."/>
            <person name="An X."/>
            <person name="Dong Z."/>
            <person name="Zhang K."/>
            <person name="Zhang X."/>
            <person name="Luo M.C."/>
            <person name="Dvorak J."/>
            <person name="Tong Y."/>
            <person name="Wang J."/>
            <person name="Yang H."/>
            <person name="Li Z."/>
            <person name="Wang D."/>
            <person name="Zhang A."/>
            <person name="Wang J."/>
        </authorList>
    </citation>
    <scope>NUCLEOTIDE SEQUENCE</scope>
    <source>
        <strain evidence="3">cv. G1812</strain>
    </source>
</reference>
<sequence>MRQPPGYENKNTPYHVCKLDKALYGLKQAPRAWYSRLSTQLQRLGFTPSKADTSLF</sequence>
<feature type="domain" description="Reverse transcriptase Ty1/copia-type" evidence="1">
    <location>
        <begin position="1"/>
        <end position="56"/>
    </location>
</feature>
<dbReference type="Proteomes" id="UP000015106">
    <property type="component" value="Chromosome 4"/>
</dbReference>
<keyword evidence="3" id="KW-1185">Reference proteome</keyword>
<proteinExistence type="predicted"/>
<evidence type="ECO:0000259" key="1">
    <source>
        <dbReference type="Pfam" id="PF07727"/>
    </source>
</evidence>